<evidence type="ECO:0000256" key="10">
    <source>
        <dbReference type="ARBA" id="ARBA00023012"/>
    </source>
</evidence>
<dbReference type="InterPro" id="IPR005467">
    <property type="entry name" value="His_kinase_dom"/>
</dbReference>
<gene>
    <name evidence="14" type="ORF">IAB44_16820</name>
</gene>
<dbReference type="InterPro" id="IPR003594">
    <property type="entry name" value="HATPase_dom"/>
</dbReference>
<organism evidence="14 15">
    <name type="scientific">Candidatus Limivivens intestinipullorum</name>
    <dbReference type="NCBI Taxonomy" id="2840858"/>
    <lineage>
        <taxon>Bacteria</taxon>
        <taxon>Bacillati</taxon>
        <taxon>Bacillota</taxon>
        <taxon>Clostridia</taxon>
        <taxon>Lachnospirales</taxon>
        <taxon>Lachnospiraceae</taxon>
        <taxon>Lachnospiraceae incertae sedis</taxon>
        <taxon>Candidatus Limivivens</taxon>
    </lineage>
</organism>
<evidence type="ECO:0000256" key="8">
    <source>
        <dbReference type="ARBA" id="ARBA00022777"/>
    </source>
</evidence>
<evidence type="ECO:0000259" key="12">
    <source>
        <dbReference type="PROSITE" id="PS50109"/>
    </source>
</evidence>
<dbReference type="Pfam" id="PF02743">
    <property type="entry name" value="dCache_1"/>
    <property type="match status" value="1"/>
</dbReference>
<dbReference type="Proteomes" id="UP000823935">
    <property type="component" value="Unassembled WGS sequence"/>
</dbReference>
<dbReference type="EMBL" id="DVIQ01000114">
    <property type="protein sequence ID" value="HIS33185.1"/>
    <property type="molecule type" value="Genomic_DNA"/>
</dbReference>
<evidence type="ECO:0000256" key="7">
    <source>
        <dbReference type="ARBA" id="ARBA00022692"/>
    </source>
</evidence>
<reference evidence="14" key="2">
    <citation type="journal article" date="2021" name="PeerJ">
        <title>Extensive microbial diversity within the chicken gut microbiome revealed by metagenomics and culture.</title>
        <authorList>
            <person name="Gilroy R."/>
            <person name="Ravi A."/>
            <person name="Getino M."/>
            <person name="Pursley I."/>
            <person name="Horton D.L."/>
            <person name="Alikhan N.F."/>
            <person name="Baker D."/>
            <person name="Gharbi K."/>
            <person name="Hall N."/>
            <person name="Watson M."/>
            <person name="Adriaenssens E.M."/>
            <person name="Foster-Nyarko E."/>
            <person name="Jarju S."/>
            <person name="Secka A."/>
            <person name="Antonio M."/>
            <person name="Oren A."/>
            <person name="Chaudhuri R.R."/>
            <person name="La Ragione R."/>
            <person name="Hildebrand F."/>
            <person name="Pallen M.J."/>
        </authorList>
    </citation>
    <scope>NUCLEOTIDE SEQUENCE</scope>
    <source>
        <strain evidence="14">CHK190-19873</strain>
    </source>
</reference>
<dbReference type="InterPro" id="IPR036890">
    <property type="entry name" value="HATPase_C_sf"/>
</dbReference>
<evidence type="ECO:0000256" key="11">
    <source>
        <dbReference type="ARBA" id="ARBA00023136"/>
    </source>
</evidence>
<dbReference type="GO" id="GO:0000155">
    <property type="term" value="F:phosphorelay sensor kinase activity"/>
    <property type="evidence" value="ECO:0007669"/>
    <property type="project" value="InterPro"/>
</dbReference>
<comment type="subcellular location">
    <subcellularLocation>
        <location evidence="2">Cell membrane</location>
        <topology evidence="2">Multi-pass membrane protein</topology>
    </subcellularLocation>
</comment>
<dbReference type="SMART" id="SM00387">
    <property type="entry name" value="HATPase_c"/>
    <property type="match status" value="1"/>
</dbReference>
<dbReference type="CDD" id="cd06225">
    <property type="entry name" value="HAMP"/>
    <property type="match status" value="1"/>
</dbReference>
<evidence type="ECO:0000256" key="9">
    <source>
        <dbReference type="ARBA" id="ARBA00022989"/>
    </source>
</evidence>
<keyword evidence="4" id="KW-1003">Cell membrane</keyword>
<name>A0A9D1JLF5_9FIRM</name>
<dbReference type="InterPro" id="IPR004358">
    <property type="entry name" value="Sig_transdc_His_kin-like_C"/>
</dbReference>
<reference evidence="14" key="1">
    <citation type="submission" date="2020-10" db="EMBL/GenBank/DDBJ databases">
        <authorList>
            <person name="Gilroy R."/>
        </authorList>
    </citation>
    <scope>NUCLEOTIDE SEQUENCE</scope>
    <source>
        <strain evidence="14">CHK190-19873</strain>
    </source>
</reference>
<keyword evidence="10" id="KW-0902">Two-component regulatory system</keyword>
<dbReference type="PRINTS" id="PR00344">
    <property type="entry name" value="BCTRLSENSOR"/>
</dbReference>
<dbReference type="SUPFAM" id="SSF55874">
    <property type="entry name" value="ATPase domain of HSP90 chaperone/DNA topoisomerase II/histidine kinase"/>
    <property type="match status" value="1"/>
</dbReference>
<evidence type="ECO:0000256" key="6">
    <source>
        <dbReference type="ARBA" id="ARBA00022679"/>
    </source>
</evidence>
<comment type="caution">
    <text evidence="14">The sequence shown here is derived from an EMBL/GenBank/DDBJ whole genome shotgun (WGS) entry which is preliminary data.</text>
</comment>
<comment type="catalytic activity">
    <reaction evidence="1">
        <text>ATP + protein L-histidine = ADP + protein N-phospho-L-histidine.</text>
        <dbReference type="EC" id="2.7.13.3"/>
    </reaction>
</comment>
<evidence type="ECO:0000313" key="14">
    <source>
        <dbReference type="EMBL" id="HIS33185.1"/>
    </source>
</evidence>
<dbReference type="InterPro" id="IPR003660">
    <property type="entry name" value="HAMP_dom"/>
</dbReference>
<dbReference type="PANTHER" id="PTHR34220:SF7">
    <property type="entry name" value="SENSOR HISTIDINE KINASE YPDA"/>
    <property type="match status" value="1"/>
</dbReference>
<feature type="domain" description="Histidine kinase" evidence="12">
    <location>
        <begin position="478"/>
        <end position="585"/>
    </location>
</feature>
<dbReference type="Gene3D" id="3.30.565.10">
    <property type="entry name" value="Histidine kinase-like ATPase, C-terminal domain"/>
    <property type="match status" value="1"/>
</dbReference>
<keyword evidence="5" id="KW-0597">Phosphoprotein</keyword>
<evidence type="ECO:0000256" key="4">
    <source>
        <dbReference type="ARBA" id="ARBA00022475"/>
    </source>
</evidence>
<evidence type="ECO:0000256" key="2">
    <source>
        <dbReference type="ARBA" id="ARBA00004651"/>
    </source>
</evidence>
<keyword evidence="7" id="KW-0812">Transmembrane</keyword>
<sequence length="587" mass="66563">MKTRFLKSFTFRIFSVTSLVLLISLAALTLVNSYSLSRRETEQQIYSGTNTLNQAASFIEYRVHAIEGIMNVISYDDTIQTVLSNSAEYYSKNIANWNIHTTDCREILYNSYTTDNIDEIRLYSSTGPASFEETDEFKRLSSAARTEWYERLNSSQESSLWIPGGFFEGEEDHILYVKKISDLQKLGNYLGYITASIPVSKIADIVDQGELTVNTCLAVINSHNELITAKNNVFDDLSDIRTLIDESGLEAEESLAQVKYNGNPYLCGFREIQNSDWTLIILVPYADVLLATRGFQNQMLLSVLVLILICLPVMYKLSKSLNSRIVVLKNLMKQSSSGNFITRPIDNGSDEIGELTQSFYKMQTKIAGLMEEQYRSVNEIKDLEFQVLQSQINPHFLYNTLDMIHWMGLKYNCIEVSEAAGKLGEFYSLSLGHGEKIVPIQDELRHIQTFVNIQNMRFENRITLLIQVPPQLYGYYMLKIVLQPIVENSINHGILEREDETGTITVSGSMDGDSIRLTISDNGMGIPKEKLDSLLQKKNGQKRHGYGVWNIHERLRLAYGPEYGLRYESTVGEGTTVTVVLPVVTEP</sequence>
<evidence type="ECO:0000256" key="1">
    <source>
        <dbReference type="ARBA" id="ARBA00000085"/>
    </source>
</evidence>
<dbReference type="AlphaFoldDB" id="A0A9D1JLF5"/>
<dbReference type="InterPro" id="IPR033479">
    <property type="entry name" value="dCache_1"/>
</dbReference>
<evidence type="ECO:0000259" key="13">
    <source>
        <dbReference type="PROSITE" id="PS50885"/>
    </source>
</evidence>
<dbReference type="InterPro" id="IPR050640">
    <property type="entry name" value="Bact_2-comp_sensor_kinase"/>
</dbReference>
<dbReference type="Gene3D" id="3.30.450.20">
    <property type="entry name" value="PAS domain"/>
    <property type="match status" value="2"/>
</dbReference>
<dbReference type="SMART" id="SM00304">
    <property type="entry name" value="HAMP"/>
    <property type="match status" value="1"/>
</dbReference>
<dbReference type="PROSITE" id="PS50885">
    <property type="entry name" value="HAMP"/>
    <property type="match status" value="1"/>
</dbReference>
<dbReference type="Pfam" id="PF02518">
    <property type="entry name" value="HATPase_c"/>
    <property type="match status" value="1"/>
</dbReference>
<evidence type="ECO:0000313" key="15">
    <source>
        <dbReference type="Proteomes" id="UP000823935"/>
    </source>
</evidence>
<protein>
    <recommendedName>
        <fullName evidence="3">histidine kinase</fullName>
        <ecNumber evidence="3">2.7.13.3</ecNumber>
    </recommendedName>
</protein>
<dbReference type="GO" id="GO:0005886">
    <property type="term" value="C:plasma membrane"/>
    <property type="evidence" value="ECO:0007669"/>
    <property type="project" value="UniProtKB-SubCell"/>
</dbReference>
<proteinExistence type="predicted"/>
<evidence type="ECO:0000256" key="3">
    <source>
        <dbReference type="ARBA" id="ARBA00012438"/>
    </source>
</evidence>
<keyword evidence="8 14" id="KW-0418">Kinase</keyword>
<dbReference type="EC" id="2.7.13.3" evidence="3"/>
<dbReference type="Gene3D" id="6.10.340.10">
    <property type="match status" value="1"/>
</dbReference>
<keyword evidence="6" id="KW-0808">Transferase</keyword>
<dbReference type="PANTHER" id="PTHR34220">
    <property type="entry name" value="SENSOR HISTIDINE KINASE YPDA"/>
    <property type="match status" value="1"/>
</dbReference>
<dbReference type="PROSITE" id="PS50109">
    <property type="entry name" value="HIS_KIN"/>
    <property type="match status" value="1"/>
</dbReference>
<keyword evidence="9" id="KW-1133">Transmembrane helix</keyword>
<keyword evidence="11" id="KW-0472">Membrane</keyword>
<dbReference type="InterPro" id="IPR010559">
    <property type="entry name" value="Sig_transdc_His_kin_internal"/>
</dbReference>
<accession>A0A9D1JLF5</accession>
<evidence type="ECO:0000256" key="5">
    <source>
        <dbReference type="ARBA" id="ARBA00022553"/>
    </source>
</evidence>
<feature type="domain" description="HAMP" evidence="13">
    <location>
        <begin position="319"/>
        <end position="371"/>
    </location>
</feature>
<dbReference type="Pfam" id="PF06580">
    <property type="entry name" value="His_kinase"/>
    <property type="match status" value="1"/>
</dbReference>